<dbReference type="GO" id="GO:0006281">
    <property type="term" value="P:DNA repair"/>
    <property type="evidence" value="ECO:0007669"/>
    <property type="project" value="UniProtKB-KW"/>
</dbReference>
<dbReference type="EMBL" id="NMUH01006010">
    <property type="protein sequence ID" value="MQM14229.1"/>
    <property type="molecule type" value="Genomic_DNA"/>
</dbReference>
<reference evidence="9" key="1">
    <citation type="submission" date="2017-07" db="EMBL/GenBank/DDBJ databases">
        <title>Taro Niue Genome Assembly and Annotation.</title>
        <authorList>
            <person name="Atibalentja N."/>
            <person name="Keating K."/>
            <person name="Fields C.J."/>
        </authorList>
    </citation>
    <scope>NUCLEOTIDE SEQUENCE</scope>
    <source>
        <strain evidence="9">Niue_2</strain>
        <tissue evidence="9">Leaf</tissue>
    </source>
</reference>
<accession>A0A843WVH6</accession>
<dbReference type="GO" id="GO:0005634">
    <property type="term" value="C:nucleus"/>
    <property type="evidence" value="ECO:0007669"/>
    <property type="project" value="UniProtKB-SubCell"/>
</dbReference>
<feature type="compositionally biased region" description="Basic and acidic residues" evidence="8">
    <location>
        <begin position="584"/>
        <end position="617"/>
    </location>
</feature>
<keyword evidence="7" id="KW-0131">Cell cycle</keyword>
<evidence type="ECO:0000256" key="6">
    <source>
        <dbReference type="ARBA" id="ARBA00023242"/>
    </source>
</evidence>
<feature type="compositionally biased region" description="Basic and acidic residues" evidence="8">
    <location>
        <begin position="450"/>
        <end position="466"/>
    </location>
</feature>
<comment type="subcellular location">
    <subcellularLocation>
        <location evidence="1">Nucleus</location>
    </subcellularLocation>
</comment>
<feature type="compositionally biased region" description="Basic residues" evidence="8">
    <location>
        <begin position="618"/>
        <end position="631"/>
    </location>
</feature>
<dbReference type="OrthoDB" id="200660at2759"/>
<feature type="compositionally biased region" description="Basic and acidic residues" evidence="8">
    <location>
        <begin position="546"/>
        <end position="561"/>
    </location>
</feature>
<name>A0A843WVH6_COLES</name>
<keyword evidence="5" id="KW-0234">DNA repair</keyword>
<sequence length="948" mass="102116">MAGAEKGLEEVLLEIGNRLLGPPSAVDELLPLLDQAETLLSRVEQSPSQSMSAALRPAMKGLIAKELLGHSDVDVKVAVASCISEITRITAPEAPYDDDLMKEIFQTIVESFEKLDEMQNRSYSKRVSILETVAKVRSCVVMLDLECDALILEMFYYFLKTIRDSHPGNVLSSMEMIMTVVLEESEEISPDLLSCLLTTVKKDNKDTFQIARKLAETVIGNCALKLKPCLGEAVQSLGSSLDDFSDIVASVCQADSDQLLHGGLNMSGEFLCLNPQLVDYSLHTVLLICLFISYCWWNRYAQADDSKLSVRTISDELPKGAEKLEPEVACSEGVSNAVGKSSKSIMGNGTVQTENGDSSVERDLPQEKIEDSGHSNLARGTTTSGVEADKVDTGLGASTKEAGDHKSDSATQTLENIAVSRIDGDKETAESLNRSEGSNKEIDNSQAEGAAHKETEAIALKTDAKTTELQPLSEKSSKDEASTISSVPSEKSPETVRPKRGRPSGSKNSSKKGRGNEGLPVSPSGTGKSMVKEHTKNEETPSTDINSKKQNEGISDLEPKAHGQSVKKGPLRNVDNGGNPSAESHSKMDLDVMSDSEGKHLGRMKPQREKAREGEISKKRRASKAKQRTGRRSSEDNVAVDSHLKEKASSVKTDAKTAQDENHVVETPKMKSRTKHVQEKEVSENPQVALKYDESLVGAKIKIWWPDDKQFYSGVVDSYDPFSMRHKVLYVDGDEENLRLEYEIFKFLKGAKEEDDEGDSTPVAASEMSRKRAKTLGSSSKKSKVVASSKGGRGFSTGKGIGSAGKSTGGRRGNRSKTDDSTPTGSRPKEKAGNRSSFGSPKAGSTPKDEASKKLSDASPKTTMKAHDGTPKTGSKANDGMAKKSGKDGKSAAGQTLKGGSTPKSGKSDVNGSAKGKTGPSKRHRDEEAASAGTTKESEERSGKKRRK</sequence>
<dbReference type="InterPro" id="IPR016024">
    <property type="entry name" value="ARM-type_fold"/>
</dbReference>
<evidence type="ECO:0000256" key="1">
    <source>
        <dbReference type="ARBA" id="ARBA00004123"/>
    </source>
</evidence>
<dbReference type="PANTHER" id="PTHR12663:SF3">
    <property type="entry name" value="SISTER CHROMATID COHESION PROTEIN PDS5 HOMOLOG C"/>
    <property type="match status" value="1"/>
</dbReference>
<dbReference type="GO" id="GO:0007064">
    <property type="term" value="P:mitotic sister chromatid cohesion"/>
    <property type="evidence" value="ECO:0007669"/>
    <property type="project" value="InterPro"/>
</dbReference>
<dbReference type="InterPro" id="IPR039776">
    <property type="entry name" value="Pds5"/>
</dbReference>
<dbReference type="CDD" id="cd20404">
    <property type="entry name" value="Tudor_Agenet_AtEML-like"/>
    <property type="match status" value="1"/>
</dbReference>
<feature type="compositionally biased region" description="Polar residues" evidence="8">
    <location>
        <begin position="374"/>
        <end position="385"/>
    </location>
</feature>
<dbReference type="GO" id="GO:0000785">
    <property type="term" value="C:chromatin"/>
    <property type="evidence" value="ECO:0007669"/>
    <property type="project" value="TreeGrafter"/>
</dbReference>
<comment type="caution">
    <text evidence="9">The sequence shown here is derived from an EMBL/GenBank/DDBJ whole genome shotgun (WGS) entry which is preliminary data.</text>
</comment>
<keyword evidence="4" id="KW-0498">Mitosis</keyword>
<feature type="compositionally biased region" description="Polar residues" evidence="8">
    <location>
        <begin position="898"/>
        <end position="911"/>
    </location>
</feature>
<keyword evidence="2" id="KW-0132">Cell division</keyword>
<dbReference type="AlphaFoldDB" id="A0A843WVH6"/>
<keyword evidence="3" id="KW-0227">DNA damage</keyword>
<proteinExistence type="predicted"/>
<dbReference type="Proteomes" id="UP000652761">
    <property type="component" value="Unassembled WGS sequence"/>
</dbReference>
<dbReference type="SUPFAM" id="SSF63748">
    <property type="entry name" value="Tudor/PWWP/MBT"/>
    <property type="match status" value="1"/>
</dbReference>
<feature type="compositionally biased region" description="Polar residues" evidence="8">
    <location>
        <begin position="340"/>
        <end position="358"/>
    </location>
</feature>
<evidence type="ECO:0000256" key="2">
    <source>
        <dbReference type="ARBA" id="ARBA00022618"/>
    </source>
</evidence>
<feature type="compositionally biased region" description="Low complexity" evidence="8">
    <location>
        <begin position="777"/>
        <end position="790"/>
    </location>
</feature>
<keyword evidence="6" id="KW-0539">Nucleus</keyword>
<feature type="compositionally biased region" description="Basic and acidic residues" evidence="8">
    <location>
        <begin position="359"/>
        <end position="373"/>
    </location>
</feature>
<protein>
    <submittedName>
        <fullName evidence="9">Uncharacterized protein</fullName>
    </submittedName>
</protein>
<evidence type="ECO:0000256" key="7">
    <source>
        <dbReference type="ARBA" id="ARBA00023306"/>
    </source>
</evidence>
<evidence type="ECO:0000256" key="5">
    <source>
        <dbReference type="ARBA" id="ARBA00023204"/>
    </source>
</evidence>
<evidence type="ECO:0000256" key="8">
    <source>
        <dbReference type="SAM" id="MobiDB-lite"/>
    </source>
</evidence>
<keyword evidence="10" id="KW-1185">Reference proteome</keyword>
<feature type="region of interest" description="Disordered" evidence="8">
    <location>
        <begin position="751"/>
        <end position="948"/>
    </location>
</feature>
<organism evidence="9 10">
    <name type="scientific">Colocasia esculenta</name>
    <name type="common">Wild taro</name>
    <name type="synonym">Arum esculentum</name>
    <dbReference type="NCBI Taxonomy" id="4460"/>
    <lineage>
        <taxon>Eukaryota</taxon>
        <taxon>Viridiplantae</taxon>
        <taxon>Streptophyta</taxon>
        <taxon>Embryophyta</taxon>
        <taxon>Tracheophyta</taxon>
        <taxon>Spermatophyta</taxon>
        <taxon>Magnoliopsida</taxon>
        <taxon>Liliopsida</taxon>
        <taxon>Araceae</taxon>
        <taxon>Aroideae</taxon>
        <taxon>Colocasieae</taxon>
        <taxon>Colocasia</taxon>
    </lineage>
</organism>
<feature type="compositionally biased region" description="Basic and acidic residues" evidence="8">
    <location>
        <begin position="530"/>
        <end position="539"/>
    </location>
</feature>
<dbReference type="GO" id="GO:0051301">
    <property type="term" value="P:cell division"/>
    <property type="evidence" value="ECO:0007669"/>
    <property type="project" value="UniProtKB-KW"/>
</dbReference>
<feature type="compositionally biased region" description="Basic and acidic residues" evidence="8">
    <location>
        <begin position="847"/>
        <end position="856"/>
    </location>
</feature>
<dbReference type="Gene3D" id="2.30.30.140">
    <property type="match status" value="1"/>
</dbReference>
<gene>
    <name evidence="9" type="ORF">Taro_047158</name>
</gene>
<feature type="region of interest" description="Disordered" evidence="8">
    <location>
        <begin position="340"/>
        <end position="685"/>
    </location>
</feature>
<evidence type="ECO:0000256" key="3">
    <source>
        <dbReference type="ARBA" id="ARBA00022763"/>
    </source>
</evidence>
<feature type="compositionally biased region" description="Gly residues" evidence="8">
    <location>
        <begin position="791"/>
        <end position="811"/>
    </location>
</feature>
<dbReference type="SUPFAM" id="SSF48371">
    <property type="entry name" value="ARM repeat"/>
    <property type="match status" value="1"/>
</dbReference>
<dbReference type="GO" id="GO:0035825">
    <property type="term" value="P:homologous recombination"/>
    <property type="evidence" value="ECO:0007669"/>
    <property type="project" value="UniProtKB-ARBA"/>
</dbReference>
<evidence type="ECO:0000313" key="9">
    <source>
        <dbReference type="EMBL" id="MQM14229.1"/>
    </source>
</evidence>
<feature type="compositionally biased region" description="Basic and acidic residues" evidence="8">
    <location>
        <begin position="642"/>
        <end position="669"/>
    </location>
</feature>
<dbReference type="PANTHER" id="PTHR12663">
    <property type="entry name" value="ANDROGEN INDUCED INHIBITOR OF PROLIFERATION AS3 / PDS5-RELATED"/>
    <property type="match status" value="1"/>
</dbReference>
<dbReference type="Pfam" id="PF20168">
    <property type="entry name" value="PDS5"/>
    <property type="match status" value="1"/>
</dbReference>
<evidence type="ECO:0000313" key="10">
    <source>
        <dbReference type="Proteomes" id="UP000652761"/>
    </source>
</evidence>
<evidence type="ECO:0000256" key="4">
    <source>
        <dbReference type="ARBA" id="ARBA00022776"/>
    </source>
</evidence>
<feature type="compositionally biased region" description="Basic and acidic residues" evidence="8">
    <location>
        <begin position="881"/>
        <end position="890"/>
    </location>
</feature>